<gene>
    <name evidence="18" type="primary">LY75</name>
</gene>
<dbReference type="Ensembl" id="ENSOANT00000009839.4">
    <property type="protein sequence ID" value="ENSOANP00000009837.3"/>
    <property type="gene ID" value="ENSOANG00000006154.4"/>
</dbReference>
<dbReference type="FunFam" id="3.10.100.10:FF:000063">
    <property type="entry name" value="Lymphocyte antigen 75"/>
    <property type="match status" value="1"/>
</dbReference>
<dbReference type="InterPro" id="IPR001304">
    <property type="entry name" value="C-type_lectin-like"/>
</dbReference>
<dbReference type="GO" id="GO:0009897">
    <property type="term" value="C:external side of plasma membrane"/>
    <property type="evidence" value="ECO:0000318"/>
    <property type="project" value="GO_Central"/>
</dbReference>
<evidence type="ECO:0000259" key="15">
    <source>
        <dbReference type="PROSITE" id="PS50020"/>
    </source>
</evidence>
<dbReference type="InterPro" id="IPR018378">
    <property type="entry name" value="C-type_lectin_CS"/>
</dbReference>
<evidence type="ECO:0000256" key="2">
    <source>
        <dbReference type="ARBA" id="ARBA00022583"/>
    </source>
</evidence>
<keyword evidence="11" id="KW-0325">Glycoprotein</keyword>
<comment type="subcellular location">
    <subcellularLocation>
        <location evidence="1">Membrane</location>
        <topology evidence="1">Single-pass membrane protein</topology>
    </subcellularLocation>
</comment>
<comment type="caution">
    <text evidence="12">Lacks conserved residue(s) required for the propagation of feature annotation.</text>
</comment>
<evidence type="ECO:0000256" key="8">
    <source>
        <dbReference type="ARBA" id="ARBA00023136"/>
    </source>
</evidence>
<keyword evidence="2" id="KW-0254">Endocytosis</keyword>
<dbReference type="PROSITE" id="PS00615">
    <property type="entry name" value="C_TYPE_LECTIN_1"/>
    <property type="match status" value="1"/>
</dbReference>
<evidence type="ECO:0000256" key="1">
    <source>
        <dbReference type="ARBA" id="ARBA00004167"/>
    </source>
</evidence>
<dbReference type="STRING" id="9258.ENSOANP00000009837"/>
<dbReference type="CDD" id="cd00037">
    <property type="entry name" value="CLECT"/>
    <property type="match status" value="10"/>
</dbReference>
<feature type="domain" description="C-type lectin" evidence="16">
    <location>
        <begin position="1246"/>
        <end position="1354"/>
    </location>
</feature>
<dbReference type="FunFam" id="3.10.100.10:FF:000043">
    <property type="entry name" value="lymphocyte antigen 75 precursor"/>
    <property type="match status" value="1"/>
</dbReference>
<evidence type="ECO:0000256" key="11">
    <source>
        <dbReference type="ARBA" id="ARBA00023180"/>
    </source>
</evidence>
<dbReference type="GeneTree" id="ENSGT01050000244842"/>
<keyword evidence="9" id="KW-1015">Disulfide bond</keyword>
<name>F7BSG8_ORNAN</name>
<dbReference type="Bgee" id="ENSOANG00000006154">
    <property type="expression patterns" value="Expressed in ovary and 5 other cell types or tissues"/>
</dbReference>
<feature type="signal peptide" evidence="14">
    <location>
        <begin position="1"/>
        <end position="24"/>
    </location>
</feature>
<feature type="domain" description="C-type lectin" evidence="16">
    <location>
        <begin position="501"/>
        <end position="617"/>
    </location>
</feature>
<keyword evidence="4 14" id="KW-0732">Signal</keyword>
<keyword evidence="6" id="KW-0677">Repeat</keyword>
<dbReference type="Pfam" id="PF00040">
    <property type="entry name" value="fn2"/>
    <property type="match status" value="1"/>
</dbReference>
<dbReference type="SMART" id="SM00059">
    <property type="entry name" value="FN2"/>
    <property type="match status" value="1"/>
</dbReference>
<evidence type="ECO:0000256" key="5">
    <source>
        <dbReference type="ARBA" id="ARBA00022734"/>
    </source>
</evidence>
<evidence type="ECO:0000313" key="18">
    <source>
        <dbReference type="Ensembl" id="ENSOANP00000009837.3"/>
    </source>
</evidence>
<feature type="domain" description="WW" evidence="15">
    <location>
        <begin position="643"/>
        <end position="678"/>
    </location>
</feature>
<accession>F7BSG8</accession>
<dbReference type="FunFam" id="3.10.100.10:FF:000047">
    <property type="entry name" value="lymphocyte antigen 75"/>
    <property type="match status" value="1"/>
</dbReference>
<dbReference type="FunFam" id="3.10.100.10:FF:000066">
    <property type="entry name" value="Lymphocyte antigen 75"/>
    <property type="match status" value="1"/>
</dbReference>
<dbReference type="Gene3D" id="3.10.100.10">
    <property type="entry name" value="Mannose-Binding Protein A, subunit A"/>
    <property type="match status" value="10"/>
</dbReference>
<feature type="domain" description="Fibronectin type-II" evidence="17">
    <location>
        <begin position="169"/>
        <end position="216"/>
    </location>
</feature>
<evidence type="ECO:0000256" key="9">
    <source>
        <dbReference type="ARBA" id="ARBA00023157"/>
    </source>
</evidence>
<dbReference type="PROSITE" id="PS51092">
    <property type="entry name" value="FN2_2"/>
    <property type="match status" value="1"/>
</dbReference>
<evidence type="ECO:0000256" key="13">
    <source>
        <dbReference type="SAM" id="Phobius"/>
    </source>
</evidence>
<dbReference type="SMART" id="SM00458">
    <property type="entry name" value="RICIN"/>
    <property type="match status" value="1"/>
</dbReference>
<dbReference type="GO" id="GO:0038023">
    <property type="term" value="F:signaling receptor activity"/>
    <property type="evidence" value="ECO:0000318"/>
    <property type="project" value="GO_Central"/>
</dbReference>
<evidence type="ECO:0000256" key="10">
    <source>
        <dbReference type="ARBA" id="ARBA00023170"/>
    </source>
</evidence>
<dbReference type="Pfam" id="PF00059">
    <property type="entry name" value="Lectin_C"/>
    <property type="match status" value="9"/>
</dbReference>
<evidence type="ECO:0000256" key="14">
    <source>
        <dbReference type="SAM" id="SignalP"/>
    </source>
</evidence>
<evidence type="ECO:0000256" key="12">
    <source>
        <dbReference type="PROSITE-ProRule" id="PRU00479"/>
    </source>
</evidence>
<dbReference type="CDD" id="cd00062">
    <property type="entry name" value="FN2"/>
    <property type="match status" value="1"/>
</dbReference>
<feature type="domain" description="C-type lectin" evidence="16">
    <location>
        <begin position="230"/>
        <end position="346"/>
    </location>
</feature>
<dbReference type="SUPFAM" id="SSF57440">
    <property type="entry name" value="Kringle-like"/>
    <property type="match status" value="1"/>
</dbReference>
<dbReference type="InterPro" id="IPR050111">
    <property type="entry name" value="C-type_lectin/snaclec_domain"/>
</dbReference>
<dbReference type="FunFam" id="3.10.100.10:FF:000036">
    <property type="entry name" value="Lymphocyte antigen 75"/>
    <property type="match status" value="1"/>
</dbReference>
<reference evidence="18" key="2">
    <citation type="submission" date="2025-09" db="UniProtKB">
        <authorList>
            <consortium name="Ensembl"/>
        </authorList>
    </citation>
    <scope>IDENTIFICATION</scope>
    <source>
        <strain evidence="18">Glennie</strain>
    </source>
</reference>
<feature type="chain" id="PRO_5028482798" evidence="14">
    <location>
        <begin position="25"/>
        <end position="1714"/>
    </location>
</feature>
<keyword evidence="5" id="KW-0430">Lectin</keyword>
<dbReference type="SUPFAM" id="SSF50370">
    <property type="entry name" value="Ricin B-like lectins"/>
    <property type="match status" value="1"/>
</dbReference>
<dbReference type="Pfam" id="PF24562">
    <property type="entry name" value="CysR_MRC2_N"/>
    <property type="match status" value="1"/>
</dbReference>
<dbReference type="Gene3D" id="2.10.10.10">
    <property type="entry name" value="Fibronectin, type II, collagen-binding"/>
    <property type="match status" value="1"/>
</dbReference>
<evidence type="ECO:0000256" key="7">
    <source>
        <dbReference type="ARBA" id="ARBA00022989"/>
    </source>
</evidence>
<sequence>MGARARRCCCWALRLLAACCCCCCCCLGKGAPSPPADNGPFTILHENTHKCLQIKNGWVVSVECTKAKDLLWKWVSHYRLFHLESQKCLGLENTKGKDSVKMFTCDSSVMLWWKCDLGFVHGANHLGLILKNGILTTSANSSDSWKKGDSDENLCDRPYLEIYTQNGNSYGKPCEFPFLHNGIWHHDCISGGDQEGLWCSTSINYDDEGEWGICLKPENGCEVNWEKNPQLGNCYQVNTQTALSWKNAYLSCQSQGADLLSIGSVAELNYLVEKDSIPRTFWLGLNQLDSSGGWEWSDHTPLNFLNWSPEMPGPPNIGSSSCTKMSAKSREWQSFPCDAVLPYICKKQLNNTVELPDVWTYVETRCDLDWLPSNGYCYLMVNETDSWDNANVGCQEKGSNLISIHSLADVEVIIQKLHKDTREEIWTGFKSKTIPTEFQWSDDSKVTFTYWDHNEPNIAYSSTPNCVSYSGKLGRWRVRPCGEKLKYGCKKRGENVSETPYDKECPQEKGWKRHGEACYKIYENKVPFGTICNLTITSRFEQEYLNSIIKKYSKTEGNYFWTGLRDADSQGEYNWASVGRSPSVTYVNWNTLQPASPGGCVAMSSGMSLGRWEVKNCKSFRALSICKKRIGPPEKETPINVDAPCPDGWKGFPSSHSCYRFFHKNRILKKRTWEEAEQFCQALGAHLPSFTHNEEIKAFHKLLKTQLSDSRWIWIGLNQRSPDYQGSWQWSDNSPMSSFVIPPEFQENYDVRDCAAFRVGYHEVRHSFFLWNHFAEELDILLKPFACDVKLEWACQIPKGQIPEAPVWFVPGSGRINGLPVLTFEETEYWFVVEPRLSFEEAFIYCTRNESSLASFNSFAEFQTIRSEIQNISGDEQKWWAQPLFKAPYSYFHSRYNYLDGYEDGCWFISSKLYRGFHRKINCDTQLPFICGKKNASLFEKYIPGPEAKKPCPAKWSPFKNKCFLKVKNQNLTFAEANHICTTYGGTLPSVLSQSEQDFITMLLPDLEQKFWIGLKEYSPRMRQKWIDGQELNYKNFHPLLKGREDNIPFFIDLCTVMLNLGDSPFTGTWNFTECSTVHSLSLCQRYSEVQENQTQKNVSETMKFQDHLYKIIMKNLSWYDAQEECLSDNMQLVSITDPYQQAFLSVQAALLSSPLWVGLYSISSNLDFRWSDGKQVNFSRWFEDSDQLLDDCAILDPGGFWKTSDCESGQPGAICYFPGKNEEKVKQVETVKCPHAVLNTPWIPFRNSCYSFMIAPNRYIEQTTAEMNIKCQKMNPGARVLSIRDEHENTFVQKQLQTFHSLALWVVLGVTYYNNSLIWSDMTRMTYTNWQAGRPTVKNDRFYAGLNLDGLWDIFPYGRDILYFHQHNIQACKIEMGDATEEFNYTLPQLIPYGDSVYSVVAKRLSWYKALQICQQNGGDLASVHDKNGSLFLEDIVRRDGFPLWVGLSSHDGTGSNFEWSDGSAFDYIPWKDKLHPGNCISLNPKGIWKHENCDSIKDGAICYRQSPKTKQAQVLTPDSGCSKTKESQWFRYKDYCYTFGKALYGFSEAKMFCQNIDPQAIIVSIKDEDENKFVSKLIRENKNITMRVWLGLSQHSSDRSWHWLDGSVAQYVKWKKKTNAGGNCSILLATSEAWNKVKCDQGYGRVVCKKSVGTTFTGVALAFVVITLLALFGGLIWYLYKKNHLHWTGFTSVRYEPGVNEDDAEVFTSFND</sequence>
<evidence type="ECO:0000259" key="17">
    <source>
        <dbReference type="PROSITE" id="PS51092"/>
    </source>
</evidence>
<evidence type="ECO:0000259" key="16">
    <source>
        <dbReference type="PROSITE" id="PS50041"/>
    </source>
</evidence>
<feature type="transmembrane region" description="Helical" evidence="13">
    <location>
        <begin position="1658"/>
        <end position="1682"/>
    </location>
</feature>
<feature type="domain" description="C-type lectin" evidence="16">
    <location>
        <begin position="654"/>
        <end position="772"/>
    </location>
</feature>
<dbReference type="InterPro" id="IPR001202">
    <property type="entry name" value="WW_dom"/>
</dbReference>
<keyword evidence="3 13" id="KW-0812">Transmembrane</keyword>
<feature type="domain" description="C-type lectin" evidence="16">
    <location>
        <begin position="373"/>
        <end position="490"/>
    </location>
</feature>
<dbReference type="FunFam" id="3.10.100.10:FF:000051">
    <property type="entry name" value="Lymphocyte antigen 75 variant"/>
    <property type="match status" value="1"/>
</dbReference>
<feature type="domain" description="C-type lectin" evidence="16">
    <location>
        <begin position="1394"/>
        <end position="1496"/>
    </location>
</feature>
<feature type="domain" description="C-type lectin" evidence="16">
    <location>
        <begin position="959"/>
        <end position="1076"/>
    </location>
</feature>
<dbReference type="InterPro" id="IPR016186">
    <property type="entry name" value="C-type_lectin-like/link_sf"/>
</dbReference>
<keyword evidence="10" id="KW-0675">Receptor</keyword>
<dbReference type="InterPro" id="IPR000562">
    <property type="entry name" value="FN_type2_dom"/>
</dbReference>
<dbReference type="InterPro" id="IPR035992">
    <property type="entry name" value="Ricin_B-like_lectins"/>
</dbReference>
<dbReference type="HOGENOM" id="CLU_002069_2_0_1"/>
<evidence type="ECO:0000256" key="4">
    <source>
        <dbReference type="ARBA" id="ARBA00022729"/>
    </source>
</evidence>
<dbReference type="InterPro" id="IPR036943">
    <property type="entry name" value="FN_type2_sf"/>
</dbReference>
<dbReference type="FunFam" id="3.10.100.10:FF:000049">
    <property type="entry name" value="Lymphocyte antigen 75 variant"/>
    <property type="match status" value="1"/>
</dbReference>
<keyword evidence="7 13" id="KW-1133">Transmembrane helix</keyword>
<dbReference type="InterPro" id="IPR013806">
    <property type="entry name" value="Kringle-like"/>
</dbReference>
<keyword evidence="8 13" id="KW-0472">Membrane</keyword>
<protein>
    <submittedName>
        <fullName evidence="18">Lymphocyte antigen 75</fullName>
    </submittedName>
</protein>
<dbReference type="GO" id="GO:0030246">
    <property type="term" value="F:carbohydrate binding"/>
    <property type="evidence" value="ECO:0007669"/>
    <property type="project" value="UniProtKB-KW"/>
</dbReference>
<dbReference type="InterPro" id="IPR000772">
    <property type="entry name" value="Ricin_B_lectin"/>
</dbReference>
<dbReference type="SMART" id="SM00034">
    <property type="entry name" value="CLECT"/>
    <property type="match status" value="10"/>
</dbReference>
<keyword evidence="19" id="KW-1185">Reference proteome</keyword>
<dbReference type="FunCoup" id="F7BSG8">
    <property type="interactions" value="208"/>
</dbReference>
<dbReference type="eggNOG" id="KOG4297">
    <property type="taxonomic scope" value="Eukaryota"/>
</dbReference>
<dbReference type="PROSITE" id="PS50020">
    <property type="entry name" value="WW_DOMAIN_2"/>
    <property type="match status" value="1"/>
</dbReference>
<dbReference type="PROSITE" id="PS50041">
    <property type="entry name" value="C_TYPE_LECTIN_2"/>
    <property type="match status" value="9"/>
</dbReference>
<organism evidence="18 19">
    <name type="scientific">Ornithorhynchus anatinus</name>
    <name type="common">Duckbill platypus</name>
    <dbReference type="NCBI Taxonomy" id="9258"/>
    <lineage>
        <taxon>Eukaryota</taxon>
        <taxon>Metazoa</taxon>
        <taxon>Chordata</taxon>
        <taxon>Craniata</taxon>
        <taxon>Vertebrata</taxon>
        <taxon>Euteleostomi</taxon>
        <taxon>Mammalia</taxon>
        <taxon>Monotremata</taxon>
        <taxon>Ornithorhynchidae</taxon>
        <taxon>Ornithorhynchus</taxon>
    </lineage>
</organism>
<dbReference type="GO" id="GO:0006897">
    <property type="term" value="P:endocytosis"/>
    <property type="evidence" value="ECO:0007669"/>
    <property type="project" value="UniProtKB-KW"/>
</dbReference>
<dbReference type="InterPro" id="IPR016187">
    <property type="entry name" value="CTDL_fold"/>
</dbReference>
<dbReference type="PROSITE" id="PS50231">
    <property type="entry name" value="RICIN_B_LECTIN"/>
    <property type="match status" value="1"/>
</dbReference>
<proteinExistence type="predicted"/>
<dbReference type="SUPFAM" id="SSF56436">
    <property type="entry name" value="C-type lectin-like"/>
    <property type="match status" value="10"/>
</dbReference>
<dbReference type="InParanoid" id="F7BSG8"/>
<evidence type="ECO:0000256" key="6">
    <source>
        <dbReference type="ARBA" id="ARBA00022737"/>
    </source>
</evidence>
<reference evidence="18" key="1">
    <citation type="submission" date="2025-08" db="UniProtKB">
        <authorList>
            <consortium name="Ensembl"/>
        </authorList>
    </citation>
    <scope>IDENTIFICATION</scope>
    <source>
        <strain evidence="18">Glennie</strain>
    </source>
</reference>
<dbReference type="FunFam" id="3.10.100.10:FF:000060">
    <property type="entry name" value="Lymphocyte antigen 75"/>
    <property type="match status" value="1"/>
</dbReference>
<feature type="domain" description="C-type lectin" evidence="16">
    <location>
        <begin position="1105"/>
        <end position="1208"/>
    </location>
</feature>
<dbReference type="PANTHER" id="PTHR22803">
    <property type="entry name" value="MANNOSE, PHOSPHOLIPASE, LECTIN RECEPTOR RELATED"/>
    <property type="match status" value="1"/>
</dbReference>
<dbReference type="FunFam" id="2.80.10.50:FF:000040">
    <property type="entry name" value="lymphocyte antigen 75 isoform X1"/>
    <property type="match status" value="1"/>
</dbReference>
<dbReference type="Gene3D" id="2.80.10.50">
    <property type="match status" value="1"/>
</dbReference>
<dbReference type="Proteomes" id="UP000002279">
    <property type="component" value="Unplaced"/>
</dbReference>
<evidence type="ECO:0000313" key="19">
    <source>
        <dbReference type="Proteomes" id="UP000002279"/>
    </source>
</evidence>
<dbReference type="OMA" id="YHEIYTK"/>
<feature type="domain" description="C-type lectin" evidence="16">
    <location>
        <begin position="1534"/>
        <end position="1643"/>
    </location>
</feature>
<evidence type="ECO:0000256" key="3">
    <source>
        <dbReference type="ARBA" id="ARBA00022692"/>
    </source>
</evidence>